<evidence type="ECO:0000259" key="5">
    <source>
        <dbReference type="Pfam" id="PF00501"/>
    </source>
</evidence>
<feature type="non-terminal residue" evidence="6">
    <location>
        <position position="248"/>
    </location>
</feature>
<accession>A0A3C1KAE1</accession>
<dbReference type="InterPro" id="IPR000873">
    <property type="entry name" value="AMP-dep_synth/lig_dom"/>
</dbReference>
<proteinExistence type="inferred from homology"/>
<dbReference type="GO" id="GO:0016874">
    <property type="term" value="F:ligase activity"/>
    <property type="evidence" value="ECO:0007669"/>
    <property type="project" value="UniProtKB-KW"/>
</dbReference>
<evidence type="ECO:0000256" key="4">
    <source>
        <dbReference type="ARBA" id="ARBA00023098"/>
    </source>
</evidence>
<keyword evidence="2" id="KW-0436">Ligase</keyword>
<dbReference type="EMBL" id="DMNG01000061">
    <property type="protein sequence ID" value="HAN23640.1"/>
    <property type="molecule type" value="Genomic_DNA"/>
</dbReference>
<gene>
    <name evidence="6" type="ORF">DCP95_03600</name>
</gene>
<feature type="domain" description="AMP-dependent synthetase/ligase" evidence="5">
    <location>
        <begin position="31"/>
        <end position="248"/>
    </location>
</feature>
<dbReference type="Gene3D" id="3.40.50.12780">
    <property type="entry name" value="N-terminal domain of ligase-like"/>
    <property type="match status" value="1"/>
</dbReference>
<dbReference type="PROSITE" id="PS00455">
    <property type="entry name" value="AMP_BINDING"/>
    <property type="match status" value="1"/>
</dbReference>
<dbReference type="Proteomes" id="UP000257479">
    <property type="component" value="Unassembled WGS sequence"/>
</dbReference>
<dbReference type="GO" id="GO:0006631">
    <property type="term" value="P:fatty acid metabolic process"/>
    <property type="evidence" value="ECO:0007669"/>
    <property type="project" value="UniProtKB-KW"/>
</dbReference>
<dbReference type="PANTHER" id="PTHR43859">
    <property type="entry name" value="ACYL-ACTIVATING ENZYME"/>
    <property type="match status" value="1"/>
</dbReference>
<sequence length="248" mass="27147">MPHLAEPATITSPIPLSPAANDEPLTPLRFLQRAAEVFPDKDAIVYGARRYSYRRFAREAEQLARVLQARIEPGDRIAYLVPNTPEMLIGHFAVPLAGGVLVAINTRLSRAEIDYILLHSGARVLIADAEILASIGDPLASVGTLEEVVEVQDPEFGHPGGHVASGQVSYEEFLGRAADLDEPVSWHVRDERAPISINYTSGTTGKPKGVVYTHRGAYLNALGEVFHQQLTSASVYLWTLPMFHCNGW</sequence>
<dbReference type="InterPro" id="IPR020845">
    <property type="entry name" value="AMP-binding_CS"/>
</dbReference>
<keyword evidence="4" id="KW-0443">Lipid metabolism</keyword>
<protein>
    <submittedName>
        <fullName evidence="6">Acyl-CoA synthetase</fullName>
    </submittedName>
</protein>
<dbReference type="SUPFAM" id="SSF56801">
    <property type="entry name" value="Acetyl-CoA synthetase-like"/>
    <property type="match status" value="1"/>
</dbReference>
<dbReference type="AlphaFoldDB" id="A0A3C1KAE1"/>
<dbReference type="PANTHER" id="PTHR43859:SF4">
    <property type="entry name" value="BUTANOATE--COA LIGASE AAE1-RELATED"/>
    <property type="match status" value="1"/>
</dbReference>
<evidence type="ECO:0000256" key="2">
    <source>
        <dbReference type="ARBA" id="ARBA00022598"/>
    </source>
</evidence>
<keyword evidence="3" id="KW-0276">Fatty acid metabolism</keyword>
<reference evidence="6 7" key="1">
    <citation type="journal article" date="2018" name="Nat. Biotechnol.">
        <title>A standardized bacterial taxonomy based on genome phylogeny substantially revises the tree of life.</title>
        <authorList>
            <person name="Parks D.H."/>
            <person name="Chuvochina M."/>
            <person name="Waite D.W."/>
            <person name="Rinke C."/>
            <person name="Skarshewski A."/>
            <person name="Chaumeil P.A."/>
            <person name="Hugenholtz P."/>
        </authorList>
    </citation>
    <scope>NUCLEOTIDE SEQUENCE [LARGE SCALE GENOMIC DNA]</scope>
    <source>
        <strain evidence="6">UBA9152</strain>
    </source>
</reference>
<comment type="similarity">
    <text evidence="1">Belongs to the ATP-dependent AMP-binding enzyme family.</text>
</comment>
<organism evidence="6 7">
    <name type="scientific">Microbacterium ginsengisoli</name>
    <dbReference type="NCBI Taxonomy" id="400772"/>
    <lineage>
        <taxon>Bacteria</taxon>
        <taxon>Bacillati</taxon>
        <taxon>Actinomycetota</taxon>
        <taxon>Actinomycetes</taxon>
        <taxon>Micrococcales</taxon>
        <taxon>Microbacteriaceae</taxon>
        <taxon>Microbacterium</taxon>
    </lineage>
</organism>
<evidence type="ECO:0000256" key="1">
    <source>
        <dbReference type="ARBA" id="ARBA00006432"/>
    </source>
</evidence>
<evidence type="ECO:0000256" key="3">
    <source>
        <dbReference type="ARBA" id="ARBA00022832"/>
    </source>
</evidence>
<dbReference type="InterPro" id="IPR042099">
    <property type="entry name" value="ANL_N_sf"/>
</dbReference>
<evidence type="ECO:0000313" key="7">
    <source>
        <dbReference type="Proteomes" id="UP000257479"/>
    </source>
</evidence>
<comment type="caution">
    <text evidence="6">The sequence shown here is derived from an EMBL/GenBank/DDBJ whole genome shotgun (WGS) entry which is preliminary data.</text>
</comment>
<name>A0A3C1KAE1_9MICO</name>
<dbReference type="Pfam" id="PF00501">
    <property type="entry name" value="AMP-binding"/>
    <property type="match status" value="1"/>
</dbReference>
<evidence type="ECO:0000313" key="6">
    <source>
        <dbReference type="EMBL" id="HAN23640.1"/>
    </source>
</evidence>